<accession>A0A5J6MNG0</accession>
<dbReference type="PANTHER" id="PTHR43773:SF1">
    <property type="entry name" value="MAGNESIUM TRANSPORTER MGTE"/>
    <property type="match status" value="1"/>
</dbReference>
<dbReference type="GO" id="GO:0005886">
    <property type="term" value="C:plasma membrane"/>
    <property type="evidence" value="ECO:0007669"/>
    <property type="project" value="UniProtKB-SubCell"/>
</dbReference>
<dbReference type="SUPFAM" id="SSF158791">
    <property type="entry name" value="MgtE N-terminal domain-like"/>
    <property type="match status" value="1"/>
</dbReference>
<dbReference type="Gene3D" id="1.10.357.20">
    <property type="entry name" value="SLC41 divalent cation transporters, integral membrane domain"/>
    <property type="match status" value="1"/>
</dbReference>
<feature type="transmembrane region" description="Helical" evidence="9">
    <location>
        <begin position="455"/>
        <end position="477"/>
    </location>
</feature>
<feature type="compositionally biased region" description="Basic and acidic residues" evidence="10">
    <location>
        <begin position="9"/>
        <end position="28"/>
    </location>
</feature>
<keyword evidence="9" id="KW-0479">Metal-binding</keyword>
<keyword evidence="7 9" id="KW-0472">Membrane</keyword>
<dbReference type="Pfam" id="PF03448">
    <property type="entry name" value="MgtE_N"/>
    <property type="match status" value="1"/>
</dbReference>
<dbReference type="InterPro" id="IPR000644">
    <property type="entry name" value="CBS_dom"/>
</dbReference>
<keyword evidence="8" id="KW-0129">CBS domain</keyword>
<evidence type="ECO:0000256" key="8">
    <source>
        <dbReference type="PROSITE-ProRule" id="PRU00703"/>
    </source>
</evidence>
<evidence type="ECO:0000256" key="5">
    <source>
        <dbReference type="ARBA" id="ARBA00022842"/>
    </source>
</evidence>
<dbReference type="Gene3D" id="1.25.60.10">
    <property type="entry name" value="MgtE N-terminal domain-like"/>
    <property type="match status" value="1"/>
</dbReference>
<dbReference type="PROSITE" id="PS51371">
    <property type="entry name" value="CBS"/>
    <property type="match status" value="1"/>
</dbReference>
<evidence type="ECO:0000313" key="13">
    <source>
        <dbReference type="Proteomes" id="UP000326202"/>
    </source>
</evidence>
<dbReference type="SMART" id="SM00116">
    <property type="entry name" value="CBS"/>
    <property type="match status" value="2"/>
</dbReference>
<dbReference type="Pfam" id="PF00571">
    <property type="entry name" value="CBS"/>
    <property type="match status" value="2"/>
</dbReference>
<dbReference type="InterPro" id="IPR006668">
    <property type="entry name" value="Mg_transptr_MgtE_intracell_dom"/>
</dbReference>
<comment type="similarity">
    <text evidence="2 9">Belongs to the SLC41A transporter family.</text>
</comment>
<dbReference type="InterPro" id="IPR036739">
    <property type="entry name" value="SLC41_membr_dom_sf"/>
</dbReference>
<dbReference type="Pfam" id="PF01769">
    <property type="entry name" value="MgtE"/>
    <property type="match status" value="1"/>
</dbReference>
<protein>
    <recommendedName>
        <fullName evidence="9">Magnesium transporter MgtE</fullName>
    </recommendedName>
</protein>
<evidence type="ECO:0000256" key="6">
    <source>
        <dbReference type="ARBA" id="ARBA00022989"/>
    </source>
</evidence>
<dbReference type="Gene3D" id="3.10.580.10">
    <property type="entry name" value="CBS-domain"/>
    <property type="match status" value="1"/>
</dbReference>
<feature type="transmembrane region" description="Helical" evidence="9">
    <location>
        <begin position="418"/>
        <end position="443"/>
    </location>
</feature>
<feature type="transmembrane region" description="Helical" evidence="9">
    <location>
        <begin position="341"/>
        <end position="370"/>
    </location>
</feature>
<reference evidence="12 13" key="1">
    <citation type="submission" date="2019-08" db="EMBL/GenBank/DDBJ databases">
        <title>Hyperibacter terrae gen. nov., sp. nov. and Hyperibacter viscosus sp. nov., two new members in the family Rhodospirillaceae isolated from the rhizosphere of Hypericum perforatum.</title>
        <authorList>
            <person name="Noviana Z."/>
        </authorList>
    </citation>
    <scope>NUCLEOTIDE SEQUENCE [LARGE SCALE GENOMIC DNA]</scope>
    <source>
        <strain evidence="12 13">R5913</strain>
    </source>
</reference>
<organism evidence="12 13">
    <name type="scientific">Hypericibacter terrae</name>
    <dbReference type="NCBI Taxonomy" id="2602015"/>
    <lineage>
        <taxon>Bacteria</taxon>
        <taxon>Pseudomonadati</taxon>
        <taxon>Pseudomonadota</taxon>
        <taxon>Alphaproteobacteria</taxon>
        <taxon>Rhodospirillales</taxon>
        <taxon>Dongiaceae</taxon>
        <taxon>Hypericibacter</taxon>
    </lineage>
</organism>
<proteinExistence type="inferred from homology"/>
<feature type="transmembrane region" description="Helical" evidence="9">
    <location>
        <begin position="390"/>
        <end position="412"/>
    </location>
</feature>
<dbReference type="SUPFAM" id="SSF54631">
    <property type="entry name" value="CBS-domain pair"/>
    <property type="match status" value="1"/>
</dbReference>
<comment type="function">
    <text evidence="9">Acts as a magnesium transporter.</text>
</comment>
<evidence type="ECO:0000256" key="4">
    <source>
        <dbReference type="ARBA" id="ARBA00022692"/>
    </source>
</evidence>
<dbReference type="GO" id="GO:0046872">
    <property type="term" value="F:metal ion binding"/>
    <property type="evidence" value="ECO:0007669"/>
    <property type="project" value="UniProtKB-KW"/>
</dbReference>
<sequence>MSSEAPQPDLERRPDGEGPTSDEVKLSETEALYGVSPEAVARARRAVGEGDLAQIEKLVDELHPADFADLLQALTPDERRFVIKVCRHILEPETLNYLDEVVRDEVIGLMSPGEVAQAVSELETDDAVDILEDLDEAEKQRVLRAIPAADRAVIEQGLTYPEDSAGRLMQRDLVAVPQHWTVGEAIDYLRANQDLPDDFYDLFVVDPMHKPIGAVPLSRAMRNKRIVKLEDLMHTEFRVVPATMDQESVAYLFRQYGLMSAPVVDDAGRLLGVITVDDVVHVIEEEAEEDLLGIVGVSETDFHAPALETAWRRVRWLVVTLCNSAIASTVISQFEATIEQIVALAILMPIVAAMGGNAGVQVITVMVRALATRDLQPRGSNVWRVVGKEIAVAAINAAVFALVMGTVTSFFFGLPIGLVLGAAMVFNMIWAGIAGTLIPLTLARFGIDPAIGAGPFLTTTTDVFGFFSFLGLATLFLL</sequence>
<dbReference type="InterPro" id="IPR006667">
    <property type="entry name" value="SLC41_membr_dom"/>
</dbReference>
<evidence type="ECO:0000259" key="11">
    <source>
        <dbReference type="PROSITE" id="PS51371"/>
    </source>
</evidence>
<keyword evidence="3 9" id="KW-0813">Transport</keyword>
<comment type="subunit">
    <text evidence="9">Homodimer.</text>
</comment>
<dbReference type="KEGG" id="htq:FRZ44_29020"/>
<evidence type="ECO:0000313" key="12">
    <source>
        <dbReference type="EMBL" id="QEX17600.1"/>
    </source>
</evidence>
<feature type="region of interest" description="Disordered" evidence="10">
    <location>
        <begin position="1"/>
        <end position="29"/>
    </location>
</feature>
<evidence type="ECO:0000256" key="2">
    <source>
        <dbReference type="ARBA" id="ARBA00009749"/>
    </source>
</evidence>
<keyword evidence="4 9" id="KW-0812">Transmembrane</keyword>
<evidence type="ECO:0000256" key="3">
    <source>
        <dbReference type="ARBA" id="ARBA00022448"/>
    </source>
</evidence>
<feature type="domain" description="CBS" evidence="11">
    <location>
        <begin position="233"/>
        <end position="289"/>
    </location>
</feature>
<dbReference type="InterPro" id="IPR038076">
    <property type="entry name" value="MgtE_N_sf"/>
</dbReference>
<comment type="subcellular location">
    <subcellularLocation>
        <location evidence="9">Cell membrane</location>
        <topology evidence="9">Multi-pass membrane protein</topology>
    </subcellularLocation>
    <subcellularLocation>
        <location evidence="1">Membrane</location>
        <topology evidence="1">Multi-pass membrane protein</topology>
    </subcellularLocation>
</comment>
<dbReference type="AlphaFoldDB" id="A0A5J6MNG0"/>
<keyword evidence="9" id="KW-1003">Cell membrane</keyword>
<evidence type="ECO:0000256" key="1">
    <source>
        <dbReference type="ARBA" id="ARBA00004141"/>
    </source>
</evidence>
<keyword evidence="5 9" id="KW-0460">Magnesium</keyword>
<evidence type="ECO:0000256" key="9">
    <source>
        <dbReference type="RuleBase" id="RU362011"/>
    </source>
</evidence>
<dbReference type="SMART" id="SM00924">
    <property type="entry name" value="MgtE_N"/>
    <property type="match status" value="1"/>
</dbReference>
<dbReference type="PANTHER" id="PTHR43773">
    <property type="entry name" value="MAGNESIUM TRANSPORTER MGTE"/>
    <property type="match status" value="1"/>
</dbReference>
<keyword evidence="6 9" id="KW-1133">Transmembrane helix</keyword>
<dbReference type="GO" id="GO:0015095">
    <property type="term" value="F:magnesium ion transmembrane transporter activity"/>
    <property type="evidence" value="ECO:0007669"/>
    <property type="project" value="UniProtKB-UniRule"/>
</dbReference>
<name>A0A5J6MNG0_9PROT</name>
<dbReference type="NCBIfam" id="TIGR00400">
    <property type="entry name" value="mgtE"/>
    <property type="match status" value="1"/>
</dbReference>
<dbReference type="EMBL" id="CP042906">
    <property type="protein sequence ID" value="QEX17600.1"/>
    <property type="molecule type" value="Genomic_DNA"/>
</dbReference>
<evidence type="ECO:0000256" key="10">
    <source>
        <dbReference type="SAM" id="MobiDB-lite"/>
    </source>
</evidence>
<dbReference type="InterPro" id="IPR046342">
    <property type="entry name" value="CBS_dom_sf"/>
</dbReference>
<dbReference type="InterPro" id="IPR006669">
    <property type="entry name" value="MgtE_transporter"/>
</dbReference>
<dbReference type="Proteomes" id="UP000326202">
    <property type="component" value="Chromosome"/>
</dbReference>
<evidence type="ECO:0000256" key="7">
    <source>
        <dbReference type="ARBA" id="ARBA00023136"/>
    </source>
</evidence>
<keyword evidence="13" id="KW-1185">Reference proteome</keyword>
<dbReference type="RefSeq" id="WP_225308262.1">
    <property type="nucleotide sequence ID" value="NZ_CP042906.1"/>
</dbReference>
<gene>
    <name evidence="12" type="ORF">FRZ44_29020</name>
</gene>
<dbReference type="SUPFAM" id="SSF161093">
    <property type="entry name" value="MgtE membrane domain-like"/>
    <property type="match status" value="1"/>
</dbReference>
<dbReference type="CDD" id="cd04606">
    <property type="entry name" value="CBS_pair_Mg_transporter"/>
    <property type="match status" value="1"/>
</dbReference>
<comment type="caution">
    <text evidence="9">Lacks conserved residue(s) required for the propagation of feature annotation.</text>
</comment>